<gene>
    <name evidence="1" type="ORF">AVEN_220949_1</name>
</gene>
<protein>
    <submittedName>
        <fullName evidence="1">Uncharacterized protein</fullName>
    </submittedName>
</protein>
<keyword evidence="2" id="KW-1185">Reference proteome</keyword>
<accession>A0A4Y2H6V2</accession>
<proteinExistence type="predicted"/>
<dbReference type="EMBL" id="BGPR01001796">
    <property type="protein sequence ID" value="GBM62022.1"/>
    <property type="molecule type" value="Genomic_DNA"/>
</dbReference>
<sequence length="55" mass="6296">MAETNFYGSFPDNPQTVYGKETTHDVNLMLRNGRPTCAVQICSIIPTRTKRFDPY</sequence>
<evidence type="ECO:0000313" key="1">
    <source>
        <dbReference type="EMBL" id="GBM62022.1"/>
    </source>
</evidence>
<reference evidence="1 2" key="1">
    <citation type="journal article" date="2019" name="Sci. Rep.">
        <title>Orb-weaving spider Araneus ventricosus genome elucidates the spidroin gene catalogue.</title>
        <authorList>
            <person name="Kono N."/>
            <person name="Nakamura H."/>
            <person name="Ohtoshi R."/>
            <person name="Moran D.A.P."/>
            <person name="Shinohara A."/>
            <person name="Yoshida Y."/>
            <person name="Fujiwara M."/>
            <person name="Mori M."/>
            <person name="Tomita M."/>
            <person name="Arakawa K."/>
        </authorList>
    </citation>
    <scope>NUCLEOTIDE SEQUENCE [LARGE SCALE GENOMIC DNA]</scope>
</reference>
<organism evidence="1 2">
    <name type="scientific">Araneus ventricosus</name>
    <name type="common">Orbweaver spider</name>
    <name type="synonym">Epeira ventricosa</name>
    <dbReference type="NCBI Taxonomy" id="182803"/>
    <lineage>
        <taxon>Eukaryota</taxon>
        <taxon>Metazoa</taxon>
        <taxon>Ecdysozoa</taxon>
        <taxon>Arthropoda</taxon>
        <taxon>Chelicerata</taxon>
        <taxon>Arachnida</taxon>
        <taxon>Araneae</taxon>
        <taxon>Araneomorphae</taxon>
        <taxon>Entelegynae</taxon>
        <taxon>Araneoidea</taxon>
        <taxon>Araneidae</taxon>
        <taxon>Araneus</taxon>
    </lineage>
</organism>
<name>A0A4Y2H6V2_ARAVE</name>
<dbReference type="AlphaFoldDB" id="A0A4Y2H6V2"/>
<comment type="caution">
    <text evidence="1">The sequence shown here is derived from an EMBL/GenBank/DDBJ whole genome shotgun (WGS) entry which is preliminary data.</text>
</comment>
<dbReference type="Proteomes" id="UP000499080">
    <property type="component" value="Unassembled WGS sequence"/>
</dbReference>
<evidence type="ECO:0000313" key="2">
    <source>
        <dbReference type="Proteomes" id="UP000499080"/>
    </source>
</evidence>
<feature type="non-terminal residue" evidence="1">
    <location>
        <position position="55"/>
    </location>
</feature>